<evidence type="ECO:0000256" key="3">
    <source>
        <dbReference type="ARBA" id="ARBA00022723"/>
    </source>
</evidence>
<dbReference type="SUPFAM" id="SSF56327">
    <property type="entry name" value="LDH C-terminal domain-like"/>
    <property type="match status" value="1"/>
</dbReference>
<dbReference type="AlphaFoldDB" id="K7RM03"/>
<dbReference type="InterPro" id="IPR001088">
    <property type="entry name" value="Glyco_hydro_4"/>
</dbReference>
<feature type="site" description="Increases basicity of active site Tyr" evidence="11">
    <location>
        <position position="107"/>
    </location>
</feature>
<evidence type="ECO:0000256" key="8">
    <source>
        <dbReference type="ARBA" id="ARBA00023295"/>
    </source>
</evidence>
<dbReference type="KEGG" id="tos:Theos_2435"/>
<dbReference type="GO" id="GO:0016616">
    <property type="term" value="F:oxidoreductase activity, acting on the CH-OH group of donors, NAD or NADP as acceptor"/>
    <property type="evidence" value="ECO:0007669"/>
    <property type="project" value="InterPro"/>
</dbReference>
<feature type="binding site" evidence="10">
    <location>
        <position position="161"/>
    </location>
    <ligand>
        <name>Mn(2+)</name>
        <dbReference type="ChEBI" id="CHEBI:29035"/>
    </ligand>
</feature>
<dbReference type="InterPro" id="IPR053715">
    <property type="entry name" value="GH4_Enzyme_sf"/>
</dbReference>
<feature type="binding site" evidence="10">
    <location>
        <position position="191"/>
    </location>
    <ligand>
        <name>Mn(2+)</name>
        <dbReference type="ChEBI" id="CHEBI:29035"/>
    </ligand>
</feature>
<evidence type="ECO:0000256" key="12">
    <source>
        <dbReference type="RuleBase" id="RU361152"/>
    </source>
</evidence>
<dbReference type="RefSeq" id="WP_015065406.1">
    <property type="nucleotide sequence ID" value="NC_019387.1"/>
</dbReference>
<dbReference type="InterPro" id="IPR022616">
    <property type="entry name" value="Glyco_hydro_4_C"/>
</dbReference>
<evidence type="ECO:0000256" key="11">
    <source>
        <dbReference type="PIRSR" id="PIRSR601088-4"/>
    </source>
</evidence>
<evidence type="ECO:0000256" key="1">
    <source>
        <dbReference type="ARBA" id="ARBA00001936"/>
    </source>
</evidence>
<dbReference type="Proteomes" id="UP000000211">
    <property type="component" value="Plasmid pTHEOS01"/>
</dbReference>
<evidence type="ECO:0000256" key="5">
    <source>
        <dbReference type="ARBA" id="ARBA00023027"/>
    </source>
</evidence>
<keyword evidence="5 12" id="KW-0520">NAD</keyword>
<comment type="cofactor">
    <cofactor evidence="1">
        <name>Mn(2+)</name>
        <dbReference type="ChEBI" id="CHEBI:29035"/>
    </cofactor>
</comment>
<evidence type="ECO:0000256" key="4">
    <source>
        <dbReference type="ARBA" id="ARBA00022801"/>
    </source>
</evidence>
<dbReference type="PANTHER" id="PTHR32092">
    <property type="entry name" value="6-PHOSPHO-BETA-GLUCOSIDASE-RELATED"/>
    <property type="match status" value="1"/>
</dbReference>
<dbReference type="InterPro" id="IPR015955">
    <property type="entry name" value="Lactate_DH/Glyco_Ohase_4_C"/>
</dbReference>
<reference evidence="14 15" key="1">
    <citation type="journal article" date="2013" name="Genome Announc.">
        <title>Whole Genome Sequencing of Thermus oshimai JL-2 and Thermus thermophilus JL-18, Incomplete Denitrifiers from the United States Great Basin.</title>
        <authorList>
            <person name="Murugapiran S.K."/>
            <person name="Huntemann M."/>
            <person name="Wei C.L."/>
            <person name="Han J."/>
            <person name="Detter J.C."/>
            <person name="Han C.S."/>
            <person name="Erkkila T.H."/>
            <person name="Teshima H."/>
            <person name="Chen A."/>
            <person name="Kyrpides N."/>
            <person name="Mavrommatis K."/>
            <person name="Markowitz V."/>
            <person name="Szeto E."/>
            <person name="Ivanova N."/>
            <person name="Pagani I."/>
            <person name="Lam J."/>
            <person name="McDonald A.I."/>
            <person name="Dodsworth J.A."/>
            <person name="Pati A."/>
            <person name="Goodwin L."/>
            <person name="Peters L."/>
            <person name="Pitluck S."/>
            <person name="Woyke T."/>
            <person name="Hedlund B.P."/>
        </authorList>
    </citation>
    <scope>NUCLEOTIDE SEQUENCE</scope>
    <source>
        <strain evidence="14 15">JL-2</strain>
        <plasmid evidence="14">pTHEOS01</plasmid>
    </source>
</reference>
<accession>K7RM03</accession>
<protein>
    <submittedName>
        <fullName evidence="14">Family 4 glycosyl hydrolase, alpha-galactosidase/6-phospho-beta-glucosidase</fullName>
    </submittedName>
</protein>
<sequence length="422" mass="46798">MIRIAFVGAGNAVFGRTFLLDLFLSPLEEVEVRLVDPEGDRLARLVRLGEKFREEGPKAVYLRPLPLPEALRGAHVLVFAADVGGEEVLRQDYETALAFGVDQSIGDTLGPGGLMKFLRLLPLLEEVAEGFQGELILNYANPLTAVTAFLARKGHRALGLCHSIAETARTLAGYLGFSEGELDYLAGGVNHLSWFVRLAHGGEDLYPRLRALAQQEDYWELDPVRFELLRVFGLFPSESSGHVSEYLPYFRKRPEIMARYVRSGYRGESGFYPRHHLRFVEEALREEEAWLRGAYPKSPSGEYAVPVLEAFFLGRAFRLYATHLETRVPGLLAGFPAEAPLRLPAWKGEEVLLPPGPLALSRHAQEVQALWVEGALGHDPSLLLQGLALDPLTAAVLDLRGIEALFRRLVEAGKGLLPSWVT</sequence>
<keyword evidence="3 10" id="KW-0479">Metal-binding</keyword>
<evidence type="ECO:0000256" key="2">
    <source>
        <dbReference type="ARBA" id="ARBA00010141"/>
    </source>
</evidence>
<evidence type="ECO:0000313" key="14">
    <source>
        <dbReference type="EMBL" id="AFV77412.1"/>
    </source>
</evidence>
<dbReference type="Pfam" id="PF11975">
    <property type="entry name" value="Glyco_hydro_4C"/>
    <property type="match status" value="1"/>
</dbReference>
<evidence type="ECO:0000256" key="6">
    <source>
        <dbReference type="ARBA" id="ARBA00023211"/>
    </source>
</evidence>
<dbReference type="PRINTS" id="PR00732">
    <property type="entry name" value="GLHYDRLASE4"/>
</dbReference>
<keyword evidence="7" id="KW-0119">Carbohydrate metabolism</keyword>
<evidence type="ECO:0000313" key="15">
    <source>
        <dbReference type="Proteomes" id="UP000000211"/>
    </source>
</evidence>
<gene>
    <name evidence="14" type="ORF">Theos_2435</name>
</gene>
<feature type="binding site" evidence="9">
    <location>
        <position position="141"/>
    </location>
    <ligand>
        <name>substrate</name>
    </ligand>
</feature>
<keyword evidence="10" id="KW-0533">Nickel</keyword>
<dbReference type="HOGENOM" id="CLU_045951_1_1_0"/>
<keyword evidence="14" id="KW-0614">Plasmid</keyword>
<dbReference type="EMBL" id="CP003250">
    <property type="protein sequence ID" value="AFV77412.1"/>
    <property type="molecule type" value="Genomic_DNA"/>
</dbReference>
<dbReference type="SUPFAM" id="SSF51735">
    <property type="entry name" value="NAD(P)-binding Rossmann-fold domains"/>
    <property type="match status" value="1"/>
</dbReference>
<keyword evidence="15" id="KW-1185">Reference proteome</keyword>
<dbReference type="GO" id="GO:0005975">
    <property type="term" value="P:carbohydrate metabolic process"/>
    <property type="evidence" value="ECO:0007669"/>
    <property type="project" value="InterPro"/>
</dbReference>
<evidence type="ECO:0000256" key="10">
    <source>
        <dbReference type="PIRSR" id="PIRSR601088-3"/>
    </source>
</evidence>
<proteinExistence type="inferred from homology"/>
<dbReference type="Pfam" id="PF02056">
    <property type="entry name" value="Glyco_hydro_4"/>
    <property type="match status" value="1"/>
</dbReference>
<comment type="similarity">
    <text evidence="2 12">Belongs to the glycosyl hydrolase 4 family.</text>
</comment>
<dbReference type="GO" id="GO:0046872">
    <property type="term" value="F:metal ion binding"/>
    <property type="evidence" value="ECO:0007669"/>
    <property type="project" value="UniProtKB-KW"/>
</dbReference>
<comment type="cofactor">
    <cofactor evidence="12">
        <name>NAD(+)</name>
        <dbReference type="ChEBI" id="CHEBI:57540"/>
    </cofactor>
    <text evidence="12">Binds 1 NAD(+) per subunit.</text>
</comment>
<keyword evidence="8 12" id="KW-0326">Glycosidase</keyword>
<keyword evidence="4 12" id="KW-0378">Hydrolase</keyword>
<dbReference type="OrthoDB" id="9808275at2"/>
<dbReference type="PANTHER" id="PTHR32092:SF6">
    <property type="entry name" value="ALPHA-GALACTOSIDASE"/>
    <property type="match status" value="1"/>
</dbReference>
<dbReference type="GO" id="GO:0004553">
    <property type="term" value="F:hydrolase activity, hydrolyzing O-glycosyl compounds"/>
    <property type="evidence" value="ECO:0007669"/>
    <property type="project" value="InterPro"/>
</dbReference>
<keyword evidence="10" id="KW-0408">Iron</keyword>
<dbReference type="Gene3D" id="3.90.1820.10">
    <property type="entry name" value="AglA-like glucosidase"/>
    <property type="match status" value="1"/>
</dbReference>
<keyword evidence="10" id="KW-0170">Cobalt</keyword>
<name>K7RM03_THEOS</name>
<dbReference type="PATRIC" id="fig|751945.3.peg.2375"/>
<evidence type="ECO:0000256" key="9">
    <source>
        <dbReference type="PIRSR" id="PIRSR601088-2"/>
    </source>
</evidence>
<organism evidence="14 15">
    <name type="scientific">Thermus oshimai JL-2</name>
    <dbReference type="NCBI Taxonomy" id="751945"/>
    <lineage>
        <taxon>Bacteria</taxon>
        <taxon>Thermotogati</taxon>
        <taxon>Deinococcota</taxon>
        <taxon>Deinococci</taxon>
        <taxon>Thermales</taxon>
        <taxon>Thermaceae</taxon>
        <taxon>Thermus</taxon>
    </lineage>
</organism>
<geneLocation type="plasmid" evidence="14 15">
    <name>pTHEOS01</name>
</geneLocation>
<feature type="domain" description="Glycosyl hydrolase family 4 C-terminal" evidence="13">
    <location>
        <begin position="188"/>
        <end position="393"/>
    </location>
</feature>
<dbReference type="InterPro" id="IPR036291">
    <property type="entry name" value="NAD(P)-bd_dom_sf"/>
</dbReference>
<evidence type="ECO:0000259" key="13">
    <source>
        <dbReference type="Pfam" id="PF11975"/>
    </source>
</evidence>
<evidence type="ECO:0000256" key="7">
    <source>
        <dbReference type="ARBA" id="ARBA00023277"/>
    </source>
</evidence>
<keyword evidence="6 10" id="KW-0464">Manganese</keyword>